<organism evidence="5">
    <name type="scientific">Octopus bimaculoides</name>
    <name type="common">California two-spotted octopus</name>
    <dbReference type="NCBI Taxonomy" id="37653"/>
    <lineage>
        <taxon>Eukaryota</taxon>
        <taxon>Metazoa</taxon>
        <taxon>Spiralia</taxon>
        <taxon>Lophotrochozoa</taxon>
        <taxon>Mollusca</taxon>
        <taxon>Cephalopoda</taxon>
        <taxon>Coleoidea</taxon>
        <taxon>Octopodiformes</taxon>
        <taxon>Octopoda</taxon>
        <taxon>Incirrata</taxon>
        <taxon>Octopodidae</taxon>
        <taxon>Octopus</taxon>
    </lineage>
</organism>
<evidence type="ECO:0000256" key="1">
    <source>
        <dbReference type="ARBA" id="ARBA00022723"/>
    </source>
</evidence>
<dbReference type="Pfam" id="PF04500">
    <property type="entry name" value="FLYWCH"/>
    <property type="match status" value="1"/>
</dbReference>
<protein>
    <recommendedName>
        <fullName evidence="4">FLYWCH-type domain-containing protein</fullName>
    </recommendedName>
</protein>
<dbReference type="InterPro" id="IPR007588">
    <property type="entry name" value="Znf_FLYWCH"/>
</dbReference>
<evidence type="ECO:0000313" key="5">
    <source>
        <dbReference type="EMBL" id="KOF94811.1"/>
    </source>
</evidence>
<dbReference type="EMBL" id="KQ416870">
    <property type="protein sequence ID" value="KOF94811.1"/>
    <property type="molecule type" value="Genomic_DNA"/>
</dbReference>
<dbReference type="Gene3D" id="2.20.25.240">
    <property type="match status" value="1"/>
</dbReference>
<evidence type="ECO:0000259" key="4">
    <source>
        <dbReference type="Pfam" id="PF04500"/>
    </source>
</evidence>
<feature type="domain" description="FLYWCH-type" evidence="4">
    <location>
        <begin position="1"/>
        <end position="48"/>
    </location>
</feature>
<dbReference type="GO" id="GO:0008270">
    <property type="term" value="F:zinc ion binding"/>
    <property type="evidence" value="ECO:0007669"/>
    <property type="project" value="UniProtKB-KW"/>
</dbReference>
<gene>
    <name evidence="5" type="ORF">OCBIM_22000634mg</name>
</gene>
<name>A0A0L8I070_OCTBM</name>
<evidence type="ECO:0000256" key="3">
    <source>
        <dbReference type="ARBA" id="ARBA00022833"/>
    </source>
</evidence>
<evidence type="ECO:0000256" key="2">
    <source>
        <dbReference type="ARBA" id="ARBA00022771"/>
    </source>
</evidence>
<reference evidence="5" key="1">
    <citation type="submission" date="2015-07" db="EMBL/GenBank/DDBJ databases">
        <title>MeaNS - Measles Nucleotide Surveillance Program.</title>
        <authorList>
            <person name="Tran T."/>
            <person name="Druce J."/>
        </authorList>
    </citation>
    <scope>NUCLEOTIDE SEQUENCE</scope>
    <source>
        <strain evidence="5">UCB-OBI-ISO-001</strain>
        <tissue evidence="5">Gonad</tissue>
    </source>
</reference>
<dbReference type="OrthoDB" id="6148114at2759"/>
<sequence>KLCYNGYYYTKNNSAKRATYSRCEDRKCPSRLILSRNHKVMKTSEHNHVGGSEKMHVFQPLNKIKEKVLTTLETPAAIISDAISEVPKGSKPLLPTNACITRNIRKVRNKQLVKLSTLADVDVQGRFRITTGKENWLVHDSGDDQERILIFAASSSLQNLGSSKHWFGDGTFETCPNIFYQIYTIHAEIHDEIRPLVFVFLPAKSEEIYVKILYALVEGLEDHGTENDITEGSIDFELAA</sequence>
<proteinExistence type="predicted"/>
<keyword evidence="3" id="KW-0862">Zinc</keyword>
<feature type="non-terminal residue" evidence="5">
    <location>
        <position position="1"/>
    </location>
</feature>
<keyword evidence="2" id="KW-0863">Zinc-finger</keyword>
<accession>A0A0L8I070</accession>
<dbReference type="AlphaFoldDB" id="A0A0L8I070"/>
<keyword evidence="1" id="KW-0479">Metal-binding</keyword>